<evidence type="ECO:0000313" key="1">
    <source>
        <dbReference type="EMBL" id="ETN81486.1"/>
    </source>
</evidence>
<sequence length="151" mass="17351">MYAEWTAQIETKELEEAAGDNKLSKLQAKSTYNLACCQRGLYRLQESTNRSIAFKEKRASSVSNLRQKKIALVDQPSPTMLKSQGSLISTPLDELSRKKQKEYRVVQHDCVSPRLKSKRCDSELKGVRIKRQGQRRNVVLTANRYRAKTFD</sequence>
<name>W2TJX9_NECAM</name>
<organism evidence="1 2">
    <name type="scientific">Necator americanus</name>
    <name type="common">Human hookworm</name>
    <dbReference type="NCBI Taxonomy" id="51031"/>
    <lineage>
        <taxon>Eukaryota</taxon>
        <taxon>Metazoa</taxon>
        <taxon>Ecdysozoa</taxon>
        <taxon>Nematoda</taxon>
        <taxon>Chromadorea</taxon>
        <taxon>Rhabditida</taxon>
        <taxon>Rhabditina</taxon>
        <taxon>Rhabditomorpha</taxon>
        <taxon>Strongyloidea</taxon>
        <taxon>Ancylostomatidae</taxon>
        <taxon>Bunostominae</taxon>
        <taxon>Necator</taxon>
    </lineage>
</organism>
<dbReference type="EMBL" id="KI658727">
    <property type="protein sequence ID" value="ETN81486.1"/>
    <property type="molecule type" value="Genomic_DNA"/>
</dbReference>
<keyword evidence="2" id="KW-1185">Reference proteome</keyword>
<accession>W2TJX9</accession>
<gene>
    <name evidence="1" type="ORF">NECAME_02166</name>
</gene>
<evidence type="ECO:0000313" key="2">
    <source>
        <dbReference type="Proteomes" id="UP000053676"/>
    </source>
</evidence>
<dbReference type="Proteomes" id="UP000053676">
    <property type="component" value="Unassembled WGS sequence"/>
</dbReference>
<protein>
    <submittedName>
        <fullName evidence="1">Uncharacterized protein</fullName>
    </submittedName>
</protein>
<dbReference type="KEGG" id="nai:NECAME_02166"/>
<proteinExistence type="predicted"/>
<dbReference type="AlphaFoldDB" id="W2TJX9"/>
<reference evidence="2" key="1">
    <citation type="journal article" date="2014" name="Nat. Genet.">
        <title>Genome of the human hookworm Necator americanus.</title>
        <authorList>
            <person name="Tang Y.T."/>
            <person name="Gao X."/>
            <person name="Rosa B.A."/>
            <person name="Abubucker S."/>
            <person name="Hallsworth-Pepin K."/>
            <person name="Martin J."/>
            <person name="Tyagi R."/>
            <person name="Heizer E."/>
            <person name="Zhang X."/>
            <person name="Bhonagiri-Palsikar V."/>
            <person name="Minx P."/>
            <person name="Warren W.C."/>
            <person name="Wang Q."/>
            <person name="Zhan B."/>
            <person name="Hotez P.J."/>
            <person name="Sternberg P.W."/>
            <person name="Dougall A."/>
            <person name="Gaze S.T."/>
            <person name="Mulvenna J."/>
            <person name="Sotillo J."/>
            <person name="Ranganathan S."/>
            <person name="Rabelo E.M."/>
            <person name="Wilson R.K."/>
            <person name="Felgner P.L."/>
            <person name="Bethony J."/>
            <person name="Hawdon J.M."/>
            <person name="Gasser R.B."/>
            <person name="Loukas A."/>
            <person name="Mitreva M."/>
        </authorList>
    </citation>
    <scope>NUCLEOTIDE SEQUENCE [LARGE SCALE GENOMIC DNA]</scope>
</reference>